<sequence length="95" mass="10644">MQCLSALLSDPSHYNYPVTSSGIHNHCEINVSNKSTSDQIFDAVISDADYLNDSLVSNEVFREFKKNILNDSNSGDIITNFVCPYNTFVFSENLN</sequence>
<organism evidence="1 2">
    <name type="scientific">Schistosoma mattheei</name>
    <dbReference type="NCBI Taxonomy" id="31246"/>
    <lineage>
        <taxon>Eukaryota</taxon>
        <taxon>Metazoa</taxon>
        <taxon>Spiralia</taxon>
        <taxon>Lophotrochozoa</taxon>
        <taxon>Platyhelminthes</taxon>
        <taxon>Trematoda</taxon>
        <taxon>Digenea</taxon>
        <taxon>Strigeidida</taxon>
        <taxon>Schistosomatoidea</taxon>
        <taxon>Schistosomatidae</taxon>
        <taxon>Schistosoma</taxon>
    </lineage>
</organism>
<proteinExistence type="predicted"/>
<evidence type="ECO:0000313" key="2">
    <source>
        <dbReference type="Proteomes" id="UP000269396"/>
    </source>
</evidence>
<accession>A0A183PSZ7</accession>
<gene>
    <name evidence="1" type="ORF">SMTD_LOCUS17483</name>
</gene>
<reference evidence="1 2" key="1">
    <citation type="submission" date="2018-11" db="EMBL/GenBank/DDBJ databases">
        <authorList>
            <consortium name="Pathogen Informatics"/>
        </authorList>
    </citation>
    <scope>NUCLEOTIDE SEQUENCE [LARGE SCALE GENOMIC DNA]</scope>
    <source>
        <strain>Denwood</strain>
        <strain evidence="2">Zambia</strain>
    </source>
</reference>
<dbReference type="Proteomes" id="UP000269396">
    <property type="component" value="Unassembled WGS sequence"/>
</dbReference>
<name>A0A183PSZ7_9TREM</name>
<dbReference type="EMBL" id="UZAL01038798">
    <property type="protein sequence ID" value="VDP74337.1"/>
    <property type="molecule type" value="Genomic_DNA"/>
</dbReference>
<evidence type="ECO:0000313" key="1">
    <source>
        <dbReference type="EMBL" id="VDP74337.1"/>
    </source>
</evidence>
<keyword evidence="2" id="KW-1185">Reference proteome</keyword>
<dbReference type="AlphaFoldDB" id="A0A183PSZ7"/>
<protein>
    <submittedName>
        <fullName evidence="1">Uncharacterized protein</fullName>
    </submittedName>
</protein>